<evidence type="ECO:0008006" key="4">
    <source>
        <dbReference type="Google" id="ProtNLM"/>
    </source>
</evidence>
<organism evidence="2 3">
    <name type="scientific">candidate division WOR-1 bacterium RIFOXYC2_FULL_41_25</name>
    <dbReference type="NCBI Taxonomy" id="1802586"/>
    <lineage>
        <taxon>Bacteria</taxon>
        <taxon>Bacillati</taxon>
        <taxon>Saganbacteria</taxon>
    </lineage>
</organism>
<accession>A0A1F4TR24</accession>
<name>A0A1F4TR24_UNCSA</name>
<sequence>MIGYQEGIKNLQPKKSAGFSIILAIFVVLITTFLVLSTSTLITTDSDKIVRHYNSLRAFFIAEAGLQFAVASSLEGKGDWRTFTALSKNFAGGSFTVQNLTTEANLALLRVTGTYPAGSANSVTRTIQQTFYRAYTLPEAFNYALYWNNSAGATTLDLGSWLFSSNITGNCFGAGNFDVSSNSGVTGGTIYVSPGHRVTGSGTYTWEVLSSFPAFPLLDNTYYTNLISYYDSIIPTVAAPAYTWGSTNHVITLNGETVSFESITINLSGGLTVRGSGELVSRGDIDVNGDIYVVPNTGETIALVAQNKIDIGPWGSNSADFFSGTHLYSKNGRCQFTKFLGSFVNSEDVLVMSKNRVSLSWFGSNLGDNSIIYIPPDATGSSNLVVDVDFTSDIFHGSIINDCNDSSQSVRFLVGGMTGIVYSRVCPVILSVGGRISGSVVADEIRTILLSNTCLSDIDWAESFLPTIPPPGLSEEAVTAYPSSWQEVY</sequence>
<evidence type="ECO:0000256" key="1">
    <source>
        <dbReference type="SAM" id="Phobius"/>
    </source>
</evidence>
<keyword evidence="1" id="KW-0472">Membrane</keyword>
<keyword evidence="1" id="KW-1133">Transmembrane helix</keyword>
<gene>
    <name evidence="2" type="ORF">A2462_04370</name>
</gene>
<dbReference type="Proteomes" id="UP000177309">
    <property type="component" value="Unassembled WGS sequence"/>
</dbReference>
<comment type="caution">
    <text evidence="2">The sequence shown here is derived from an EMBL/GenBank/DDBJ whole genome shotgun (WGS) entry which is preliminary data.</text>
</comment>
<dbReference type="EMBL" id="MEUI01000015">
    <property type="protein sequence ID" value="OGC34503.1"/>
    <property type="molecule type" value="Genomic_DNA"/>
</dbReference>
<reference evidence="2 3" key="1">
    <citation type="journal article" date="2016" name="Nat. Commun.">
        <title>Thousands of microbial genomes shed light on interconnected biogeochemical processes in an aquifer system.</title>
        <authorList>
            <person name="Anantharaman K."/>
            <person name="Brown C.T."/>
            <person name="Hug L.A."/>
            <person name="Sharon I."/>
            <person name="Castelle C.J."/>
            <person name="Probst A.J."/>
            <person name="Thomas B.C."/>
            <person name="Singh A."/>
            <person name="Wilkins M.J."/>
            <person name="Karaoz U."/>
            <person name="Brodie E.L."/>
            <person name="Williams K.H."/>
            <person name="Hubbard S.S."/>
            <person name="Banfield J.F."/>
        </authorList>
    </citation>
    <scope>NUCLEOTIDE SEQUENCE [LARGE SCALE GENOMIC DNA]</scope>
</reference>
<evidence type="ECO:0000313" key="2">
    <source>
        <dbReference type="EMBL" id="OGC34503.1"/>
    </source>
</evidence>
<proteinExistence type="predicted"/>
<evidence type="ECO:0000313" key="3">
    <source>
        <dbReference type="Proteomes" id="UP000177309"/>
    </source>
</evidence>
<keyword evidence="1" id="KW-0812">Transmembrane</keyword>
<protein>
    <recommendedName>
        <fullName evidence="4">Type 4 fimbrial biogenesis protein PilX N-terminal domain-containing protein</fullName>
    </recommendedName>
</protein>
<feature type="transmembrane region" description="Helical" evidence="1">
    <location>
        <begin position="21"/>
        <end position="42"/>
    </location>
</feature>
<dbReference type="AlphaFoldDB" id="A0A1F4TR24"/>